<proteinExistence type="predicted"/>
<reference evidence="1 2" key="1">
    <citation type="submission" date="2016-10" db="EMBL/GenBank/DDBJ databases">
        <authorList>
            <person name="de Groot N.N."/>
        </authorList>
    </citation>
    <scope>NUCLEOTIDE SEQUENCE [LARGE SCALE GENOMIC DNA]</scope>
    <source>
        <strain evidence="1 2">DSM 25186</strain>
    </source>
</reference>
<gene>
    <name evidence="1" type="ORF">SAMN05421823_103178</name>
</gene>
<dbReference type="STRING" id="1075417.SAMN05421823_103178"/>
<accession>A0A1G9DM73</accession>
<dbReference type="Proteomes" id="UP000198510">
    <property type="component" value="Unassembled WGS sequence"/>
</dbReference>
<name>A0A1G9DM73_9BACT</name>
<evidence type="ECO:0000313" key="2">
    <source>
        <dbReference type="Proteomes" id="UP000198510"/>
    </source>
</evidence>
<organism evidence="1 2">
    <name type="scientific">Catalinimonas alkaloidigena</name>
    <dbReference type="NCBI Taxonomy" id="1075417"/>
    <lineage>
        <taxon>Bacteria</taxon>
        <taxon>Pseudomonadati</taxon>
        <taxon>Bacteroidota</taxon>
        <taxon>Cytophagia</taxon>
        <taxon>Cytophagales</taxon>
        <taxon>Catalimonadaceae</taxon>
        <taxon>Catalinimonas</taxon>
    </lineage>
</organism>
<protein>
    <submittedName>
        <fullName evidence="1">Uncharacterized protein</fullName>
    </submittedName>
</protein>
<evidence type="ECO:0000313" key="1">
    <source>
        <dbReference type="EMBL" id="SDK64952.1"/>
    </source>
</evidence>
<keyword evidence="2" id="KW-1185">Reference proteome</keyword>
<sequence>MVLSACQPGNGPSDRPLILQTGTLPTTLSVPNTLRLSLKFVDDQGLASYDWAVQPVFDTLLFRSSPYGYPAYTFQVPLAGQIVDQQDSLVFSTDEIPGTYQLSVVGIDAEGARSDSLTHTLTLENPRFPVLTLRAPINSRTQLSTSVGDTLVARGTVSDQEGLSSLALRLFVTRDSTPVAAYHHTFPVENLTTYDFVDSLFLQADSLTADSLYTLEVTVRDLQQQEIKRWTRLKISHP</sequence>
<dbReference type="EMBL" id="FNFO01000003">
    <property type="protein sequence ID" value="SDK64952.1"/>
    <property type="molecule type" value="Genomic_DNA"/>
</dbReference>
<dbReference type="AlphaFoldDB" id="A0A1G9DM73"/>